<dbReference type="GeneID" id="63770623"/>
<name>A0A1Y2EK87_9PEZI</name>
<gene>
    <name evidence="1" type="ORF">BCR38DRAFT_24323</name>
</gene>
<proteinExistence type="predicted"/>
<dbReference type="AlphaFoldDB" id="A0A1Y2EK87"/>
<comment type="caution">
    <text evidence="1">The sequence shown here is derived from an EMBL/GenBank/DDBJ whole genome shotgun (WGS) entry which is preliminary data.</text>
</comment>
<reference evidence="1 2" key="1">
    <citation type="submission" date="2016-07" db="EMBL/GenBank/DDBJ databases">
        <title>Pervasive Adenine N6-methylation of Active Genes in Fungi.</title>
        <authorList>
            <consortium name="DOE Joint Genome Institute"/>
            <person name="Mondo S.J."/>
            <person name="Dannebaum R.O."/>
            <person name="Kuo R.C."/>
            <person name="Labutti K."/>
            <person name="Haridas S."/>
            <person name="Kuo A."/>
            <person name="Salamov A."/>
            <person name="Ahrendt S.R."/>
            <person name="Lipzen A."/>
            <person name="Sullivan W."/>
            <person name="Andreopoulos W.B."/>
            <person name="Clum A."/>
            <person name="Lindquist E."/>
            <person name="Daum C."/>
            <person name="Ramamoorthy G.K."/>
            <person name="Gryganskyi A."/>
            <person name="Culley D."/>
            <person name="Magnuson J.K."/>
            <person name="James T.Y."/>
            <person name="O'Malley M.A."/>
            <person name="Stajich J.E."/>
            <person name="Spatafora J.W."/>
            <person name="Visel A."/>
            <person name="Grigoriev I.V."/>
        </authorList>
    </citation>
    <scope>NUCLEOTIDE SEQUENCE [LARGE SCALE GENOMIC DNA]</scope>
    <source>
        <strain evidence="1 2">CBS 129021</strain>
    </source>
</reference>
<evidence type="ECO:0000313" key="1">
    <source>
        <dbReference type="EMBL" id="ORY71959.1"/>
    </source>
</evidence>
<organism evidence="1 2">
    <name type="scientific">Pseudomassariella vexata</name>
    <dbReference type="NCBI Taxonomy" id="1141098"/>
    <lineage>
        <taxon>Eukaryota</taxon>
        <taxon>Fungi</taxon>
        <taxon>Dikarya</taxon>
        <taxon>Ascomycota</taxon>
        <taxon>Pezizomycotina</taxon>
        <taxon>Sordariomycetes</taxon>
        <taxon>Xylariomycetidae</taxon>
        <taxon>Amphisphaeriales</taxon>
        <taxon>Pseudomassariaceae</taxon>
        <taxon>Pseudomassariella</taxon>
    </lineage>
</organism>
<dbReference type="RefSeq" id="XP_040721551.1">
    <property type="nucleotide sequence ID" value="XM_040854411.1"/>
</dbReference>
<protein>
    <submittedName>
        <fullName evidence="1">Uncharacterized protein</fullName>
    </submittedName>
</protein>
<sequence length="114" mass="12643">MCAMRSICHSMLVAIKADRVGSVQLDPPWLHSGIANSVLQVHCIRYYTSCRQPSALGRISSDRELQTDSSVRIDKYIADGCCFDSLVYRLAVTLILSSAHTLNLLSHQFPALHP</sequence>
<accession>A0A1Y2EK87</accession>
<dbReference type="InParanoid" id="A0A1Y2EK87"/>
<evidence type="ECO:0000313" key="2">
    <source>
        <dbReference type="Proteomes" id="UP000193689"/>
    </source>
</evidence>
<keyword evidence="2" id="KW-1185">Reference proteome</keyword>
<dbReference type="EMBL" id="MCFJ01000001">
    <property type="protein sequence ID" value="ORY71959.1"/>
    <property type="molecule type" value="Genomic_DNA"/>
</dbReference>
<dbReference type="Proteomes" id="UP000193689">
    <property type="component" value="Unassembled WGS sequence"/>
</dbReference>